<name>A0AAJ2TKX5_STEMA</name>
<accession>A0AAJ2TKX5</accession>
<dbReference type="GO" id="GO:0043565">
    <property type="term" value="F:sequence-specific DNA binding"/>
    <property type="evidence" value="ECO:0007669"/>
    <property type="project" value="TreeGrafter"/>
</dbReference>
<gene>
    <name evidence="8" type="ORF">U4I38_06705</name>
</gene>
<dbReference type="InterPro" id="IPR012327">
    <property type="entry name" value="MeTrfase_D12"/>
</dbReference>
<feature type="binding site" evidence="7">
    <location>
        <position position="12"/>
    </location>
    <ligand>
        <name>S-adenosyl-L-methionine</name>
        <dbReference type="ChEBI" id="CHEBI:59789"/>
    </ligand>
</feature>
<dbReference type="AlphaFoldDB" id="A0AAJ2TKX5"/>
<feature type="binding site" evidence="7">
    <location>
        <position position="8"/>
    </location>
    <ligand>
        <name>S-adenosyl-L-methionine</name>
        <dbReference type="ChEBI" id="CHEBI:59789"/>
    </ligand>
</feature>
<dbReference type="RefSeq" id="WP_242912761.1">
    <property type="nucleotide sequence ID" value="NZ_JAKJRQ010000003.1"/>
</dbReference>
<feature type="binding site" evidence="7">
    <location>
        <position position="177"/>
    </location>
    <ligand>
        <name>S-adenosyl-L-methionine</name>
        <dbReference type="ChEBI" id="CHEBI:59789"/>
    </ligand>
</feature>
<evidence type="ECO:0000256" key="3">
    <source>
        <dbReference type="ARBA" id="ARBA00022603"/>
    </source>
</evidence>
<evidence type="ECO:0000313" key="9">
    <source>
        <dbReference type="Proteomes" id="UP001288387"/>
    </source>
</evidence>
<evidence type="ECO:0000313" key="8">
    <source>
        <dbReference type="EMBL" id="MDZ5764165.1"/>
    </source>
</evidence>
<dbReference type="GO" id="GO:0006298">
    <property type="term" value="P:mismatch repair"/>
    <property type="evidence" value="ECO:0007669"/>
    <property type="project" value="TreeGrafter"/>
</dbReference>
<evidence type="ECO:0000256" key="4">
    <source>
        <dbReference type="ARBA" id="ARBA00022679"/>
    </source>
</evidence>
<dbReference type="Gene3D" id="3.40.50.150">
    <property type="entry name" value="Vaccinia Virus protein VP39"/>
    <property type="match status" value="1"/>
</dbReference>
<organism evidence="8 9">
    <name type="scientific">Stenotrophomonas maltophilia</name>
    <name type="common">Pseudomonas maltophilia</name>
    <name type="synonym">Xanthomonas maltophilia</name>
    <dbReference type="NCBI Taxonomy" id="40324"/>
    <lineage>
        <taxon>Bacteria</taxon>
        <taxon>Pseudomonadati</taxon>
        <taxon>Pseudomonadota</taxon>
        <taxon>Gammaproteobacteria</taxon>
        <taxon>Lysobacterales</taxon>
        <taxon>Lysobacteraceae</taxon>
        <taxon>Stenotrophomonas</taxon>
        <taxon>Stenotrophomonas maltophilia group</taxon>
    </lineage>
</organism>
<dbReference type="InterPro" id="IPR029063">
    <property type="entry name" value="SAM-dependent_MTases_sf"/>
</dbReference>
<dbReference type="Proteomes" id="UP001288387">
    <property type="component" value="Unassembled WGS sequence"/>
</dbReference>
<reference evidence="8" key="1">
    <citation type="submission" date="2023-12" db="EMBL/GenBank/DDBJ databases">
        <title>'Antibacterial potential of Stenotrophomonas maltophilia cystic fibrosis isolates' (manuscript under preparation).</title>
        <authorList>
            <person name="Crisan C.V."/>
            <person name="Pettis M."/>
            <person name="Goldberg J.B."/>
        </authorList>
    </citation>
    <scope>NUCLEOTIDE SEQUENCE</scope>
    <source>
        <strain evidence="8">CCV129</strain>
    </source>
</reference>
<proteinExistence type="inferred from homology"/>
<keyword evidence="5" id="KW-0949">S-adenosyl-L-methionine</keyword>
<keyword evidence="4" id="KW-0808">Transferase</keyword>
<dbReference type="InterPro" id="IPR023095">
    <property type="entry name" value="Ade_MeTrfase_dom_2"/>
</dbReference>
<dbReference type="PRINTS" id="PR00505">
    <property type="entry name" value="D12N6MTFRASE"/>
</dbReference>
<evidence type="ECO:0000256" key="5">
    <source>
        <dbReference type="ARBA" id="ARBA00022691"/>
    </source>
</evidence>
<dbReference type="GO" id="GO:0032259">
    <property type="term" value="P:methylation"/>
    <property type="evidence" value="ECO:0007669"/>
    <property type="project" value="UniProtKB-KW"/>
</dbReference>
<comment type="catalytic activity">
    <reaction evidence="6">
        <text>a 2'-deoxyadenosine in DNA + S-adenosyl-L-methionine = an N(6)-methyl-2'-deoxyadenosine in DNA + S-adenosyl-L-homocysteine + H(+)</text>
        <dbReference type="Rhea" id="RHEA:15197"/>
        <dbReference type="Rhea" id="RHEA-COMP:12418"/>
        <dbReference type="Rhea" id="RHEA-COMP:12419"/>
        <dbReference type="ChEBI" id="CHEBI:15378"/>
        <dbReference type="ChEBI" id="CHEBI:57856"/>
        <dbReference type="ChEBI" id="CHEBI:59789"/>
        <dbReference type="ChEBI" id="CHEBI:90615"/>
        <dbReference type="ChEBI" id="CHEBI:90616"/>
        <dbReference type="EC" id="2.1.1.72"/>
    </reaction>
</comment>
<dbReference type="PANTHER" id="PTHR30481">
    <property type="entry name" value="DNA ADENINE METHYLASE"/>
    <property type="match status" value="1"/>
</dbReference>
<evidence type="ECO:0000256" key="1">
    <source>
        <dbReference type="ARBA" id="ARBA00006594"/>
    </source>
</evidence>
<evidence type="ECO:0000256" key="2">
    <source>
        <dbReference type="ARBA" id="ARBA00011900"/>
    </source>
</evidence>
<dbReference type="Pfam" id="PF02086">
    <property type="entry name" value="MethyltransfD12"/>
    <property type="match status" value="1"/>
</dbReference>
<protein>
    <recommendedName>
        <fullName evidence="2">site-specific DNA-methyltransferase (adenine-specific)</fullName>
        <ecNumber evidence="2">2.1.1.72</ecNumber>
    </recommendedName>
</protein>
<dbReference type="GO" id="GO:1904047">
    <property type="term" value="F:S-adenosyl-L-methionine binding"/>
    <property type="evidence" value="ECO:0007669"/>
    <property type="project" value="TreeGrafter"/>
</dbReference>
<dbReference type="PANTHER" id="PTHR30481:SF4">
    <property type="entry name" value="SITE-SPECIFIC DNA-METHYLTRANSFERASE (ADENINE-SPECIFIC)"/>
    <property type="match status" value="1"/>
</dbReference>
<keyword evidence="3 8" id="KW-0489">Methyltransferase</keyword>
<dbReference type="GO" id="GO:0009307">
    <property type="term" value="P:DNA restriction-modification system"/>
    <property type="evidence" value="ECO:0007669"/>
    <property type="project" value="InterPro"/>
</dbReference>
<dbReference type="EMBL" id="JAXRVB010000005">
    <property type="protein sequence ID" value="MDZ5764165.1"/>
    <property type="molecule type" value="Genomic_DNA"/>
</dbReference>
<feature type="binding site" evidence="7">
    <location>
        <position position="54"/>
    </location>
    <ligand>
        <name>S-adenosyl-L-methionine</name>
        <dbReference type="ChEBI" id="CHEBI:59789"/>
    </ligand>
</feature>
<dbReference type="GO" id="GO:0009007">
    <property type="term" value="F:site-specific DNA-methyltransferase (adenine-specific) activity"/>
    <property type="evidence" value="ECO:0007669"/>
    <property type="project" value="UniProtKB-EC"/>
</dbReference>
<evidence type="ECO:0000256" key="7">
    <source>
        <dbReference type="PIRSR" id="PIRSR000398-1"/>
    </source>
</evidence>
<dbReference type="SUPFAM" id="SSF53335">
    <property type="entry name" value="S-adenosyl-L-methionine-dependent methyltransferases"/>
    <property type="match status" value="1"/>
</dbReference>
<comment type="similarity">
    <text evidence="1">Belongs to the N(4)/N(6)-methyltransferase family.</text>
</comment>
<sequence>MPKPIISWPGGKRRLLKHLYPHFPIHDCYVEAFAGGAASLLMRPYPAQMEVLNDINGELVSLYRCVRHHLDEFVRMFRWSLVSRQMFEWAQMERPETLTDIQRAARFYYLQKLAFGGKVQGQSFGVVTAGGPRLNLLRIEEELSAVHLRLSNTVIECLPWQECVRRYDRPGTLFYLDPPYWETEGYGVEFPFSEYEAMAELMRSSAGRFVVSINDHPQIREVFAGFDLVPLQLDYTIGGGQGRGKKFGELIIKSWDDSQATLL</sequence>
<dbReference type="InterPro" id="IPR012263">
    <property type="entry name" value="M_m6A_EcoRV"/>
</dbReference>
<evidence type="ECO:0000256" key="6">
    <source>
        <dbReference type="ARBA" id="ARBA00047942"/>
    </source>
</evidence>
<comment type="caution">
    <text evidence="8">The sequence shown here is derived from an EMBL/GenBank/DDBJ whole genome shotgun (WGS) entry which is preliminary data.</text>
</comment>
<dbReference type="Gene3D" id="1.10.1020.10">
    <property type="entry name" value="Adenine-specific Methyltransferase, Domain 2"/>
    <property type="match status" value="1"/>
</dbReference>
<dbReference type="EC" id="2.1.1.72" evidence="2"/>
<dbReference type="PIRSF" id="PIRSF000398">
    <property type="entry name" value="M_m6A_EcoRV"/>
    <property type="match status" value="1"/>
</dbReference>